<accession>A0ACC2SDK0</accession>
<evidence type="ECO:0000313" key="2">
    <source>
        <dbReference type="Proteomes" id="UP001165960"/>
    </source>
</evidence>
<name>A0ACC2SDK0_9FUNG</name>
<gene>
    <name evidence="1" type="ORF">DSO57_1030932</name>
</gene>
<reference evidence="1" key="1">
    <citation type="submission" date="2022-04" db="EMBL/GenBank/DDBJ databases">
        <title>Genome of the entomopathogenic fungus Entomophthora muscae.</title>
        <authorList>
            <person name="Elya C."/>
            <person name="Lovett B.R."/>
            <person name="Lee E."/>
            <person name="Macias A.M."/>
            <person name="Hajek A.E."/>
            <person name="De Bivort B.L."/>
            <person name="Kasson M.T."/>
            <person name="De Fine Licht H.H."/>
            <person name="Stajich J.E."/>
        </authorList>
    </citation>
    <scope>NUCLEOTIDE SEQUENCE</scope>
    <source>
        <strain evidence="1">Berkeley</strain>
    </source>
</reference>
<dbReference type="Proteomes" id="UP001165960">
    <property type="component" value="Unassembled WGS sequence"/>
</dbReference>
<sequence>MELSWETLTLISTFLNKEEVFSLRRVCNYWNRTLTPVLCHTLIYDPFEKDQATHKAFLKKYGVCAKKLVFGFLGLGNIFVLSESDIEFISSSFPKLTTLEYNVSEMDPDKAALALREIGNSLPKLKCLDLRGVVDGAVLKLLDPLFAKLQVVSLGKILQRDGSKNDDKYNELYLLPYLELPLAKELIIFDEGEDSGFCNSLVQKFTGLDTLQYFLKDYYVVLWMLIDVKKSAISHAQLSLTEQLQFTFEFDTMPSKLKRNLTDYTSLIKKIKDIRYIINSIEDEVEFDATFPPIKSLHLRCQSLK</sequence>
<comment type="caution">
    <text evidence="1">The sequence shown here is derived from an EMBL/GenBank/DDBJ whole genome shotgun (WGS) entry which is preliminary data.</text>
</comment>
<evidence type="ECO:0000313" key="1">
    <source>
        <dbReference type="EMBL" id="KAJ9060439.1"/>
    </source>
</evidence>
<organism evidence="1 2">
    <name type="scientific">Entomophthora muscae</name>
    <dbReference type="NCBI Taxonomy" id="34485"/>
    <lineage>
        <taxon>Eukaryota</taxon>
        <taxon>Fungi</taxon>
        <taxon>Fungi incertae sedis</taxon>
        <taxon>Zoopagomycota</taxon>
        <taxon>Entomophthoromycotina</taxon>
        <taxon>Entomophthoromycetes</taxon>
        <taxon>Entomophthorales</taxon>
        <taxon>Entomophthoraceae</taxon>
        <taxon>Entomophthora</taxon>
    </lineage>
</organism>
<dbReference type="EMBL" id="QTSX02005188">
    <property type="protein sequence ID" value="KAJ9060439.1"/>
    <property type="molecule type" value="Genomic_DNA"/>
</dbReference>
<proteinExistence type="predicted"/>
<protein>
    <submittedName>
        <fullName evidence="1">Uncharacterized protein</fullName>
    </submittedName>
</protein>
<keyword evidence="2" id="KW-1185">Reference proteome</keyword>